<keyword evidence="1" id="KW-0808">Transferase</keyword>
<dbReference type="CDD" id="cd03809">
    <property type="entry name" value="GT4_MtfB-like"/>
    <property type="match status" value="1"/>
</dbReference>
<feature type="domain" description="Glycosyltransferase subfamily 4-like N-terminal" evidence="3">
    <location>
        <begin position="26"/>
        <end position="91"/>
    </location>
</feature>
<dbReference type="InterPro" id="IPR001296">
    <property type="entry name" value="Glyco_trans_1"/>
</dbReference>
<dbReference type="Gene3D" id="3.40.50.2000">
    <property type="entry name" value="Glycogen Phosphorylase B"/>
    <property type="match status" value="2"/>
</dbReference>
<sequence length="277" mass="29093">MRSGADLVVSPANLAPLALSNNLVVMHDAAALRGPGWYSAGYARWQARVLPLIARRAKAIVAPSEFSRDEIAELTGVPLERITVIAGGVDSRFSPRADSAQAMSRLGLERPYVLTVASRVGRKNLSVLDFAARSLAADGVDVVVAGGDRPQFRSDALGEGAVRHIGYVDDALLPGLYAGASAFVLPSLHEGFGLTAVEAMASGVPTVLSQAGALPQTAMEGAIYFDPLDRSQMLSQLRSAIGNRPLAKAGIERASGFTWERCADAVDQLVGELLASK</sequence>
<evidence type="ECO:0000313" key="4">
    <source>
        <dbReference type="EMBL" id="CAB4347561.1"/>
    </source>
</evidence>
<dbReference type="SUPFAM" id="SSF53756">
    <property type="entry name" value="UDP-Glycosyltransferase/glycogen phosphorylase"/>
    <property type="match status" value="1"/>
</dbReference>
<dbReference type="GO" id="GO:0016757">
    <property type="term" value="F:glycosyltransferase activity"/>
    <property type="evidence" value="ECO:0007669"/>
    <property type="project" value="InterPro"/>
</dbReference>
<evidence type="ECO:0000256" key="1">
    <source>
        <dbReference type="ARBA" id="ARBA00022679"/>
    </source>
</evidence>
<dbReference type="GO" id="GO:0009103">
    <property type="term" value="P:lipopolysaccharide biosynthetic process"/>
    <property type="evidence" value="ECO:0007669"/>
    <property type="project" value="TreeGrafter"/>
</dbReference>
<dbReference type="PANTHER" id="PTHR46401:SF2">
    <property type="entry name" value="GLYCOSYLTRANSFERASE WBBK-RELATED"/>
    <property type="match status" value="1"/>
</dbReference>
<gene>
    <name evidence="4" type="ORF">UFOPK3547_01730</name>
</gene>
<reference evidence="4" key="1">
    <citation type="submission" date="2020-05" db="EMBL/GenBank/DDBJ databases">
        <authorList>
            <person name="Chiriac C."/>
            <person name="Salcher M."/>
            <person name="Ghai R."/>
            <person name="Kavagutti S V."/>
        </authorList>
    </citation>
    <scope>NUCLEOTIDE SEQUENCE</scope>
</reference>
<dbReference type="EMBL" id="CAESAN010000218">
    <property type="protein sequence ID" value="CAB4347561.1"/>
    <property type="molecule type" value="Genomic_DNA"/>
</dbReference>
<feature type="domain" description="Glycosyl transferase family 1" evidence="2">
    <location>
        <begin position="108"/>
        <end position="254"/>
    </location>
</feature>
<dbReference type="Pfam" id="PF00534">
    <property type="entry name" value="Glycos_transf_1"/>
    <property type="match status" value="1"/>
</dbReference>
<accession>A0A6J5ZYU0</accession>
<protein>
    <submittedName>
        <fullName evidence="4">Unannotated protein</fullName>
    </submittedName>
</protein>
<organism evidence="4">
    <name type="scientific">freshwater metagenome</name>
    <dbReference type="NCBI Taxonomy" id="449393"/>
    <lineage>
        <taxon>unclassified sequences</taxon>
        <taxon>metagenomes</taxon>
        <taxon>ecological metagenomes</taxon>
    </lineage>
</organism>
<evidence type="ECO:0000259" key="3">
    <source>
        <dbReference type="Pfam" id="PF13439"/>
    </source>
</evidence>
<dbReference type="Pfam" id="PF13439">
    <property type="entry name" value="Glyco_transf_4"/>
    <property type="match status" value="1"/>
</dbReference>
<evidence type="ECO:0000259" key="2">
    <source>
        <dbReference type="Pfam" id="PF00534"/>
    </source>
</evidence>
<dbReference type="AlphaFoldDB" id="A0A6J5ZYU0"/>
<dbReference type="InterPro" id="IPR028098">
    <property type="entry name" value="Glyco_trans_4-like_N"/>
</dbReference>
<name>A0A6J5ZYU0_9ZZZZ</name>
<proteinExistence type="predicted"/>
<dbReference type="PANTHER" id="PTHR46401">
    <property type="entry name" value="GLYCOSYLTRANSFERASE WBBK-RELATED"/>
    <property type="match status" value="1"/>
</dbReference>